<dbReference type="InterPro" id="IPR036890">
    <property type="entry name" value="HATPase_C_sf"/>
</dbReference>
<keyword evidence="4" id="KW-0812">Transmembrane</keyword>
<dbReference type="CDD" id="cd16917">
    <property type="entry name" value="HATPase_UhpB-NarQ-NarX-like"/>
    <property type="match status" value="1"/>
</dbReference>
<dbReference type="InterPro" id="IPR050482">
    <property type="entry name" value="Sensor_HK_TwoCompSys"/>
</dbReference>
<dbReference type="EMBL" id="CP034412">
    <property type="protein sequence ID" value="QCY48261.1"/>
    <property type="molecule type" value="Genomic_DNA"/>
</dbReference>
<dbReference type="GO" id="GO:0016020">
    <property type="term" value="C:membrane"/>
    <property type="evidence" value="ECO:0007669"/>
    <property type="project" value="InterPro"/>
</dbReference>
<keyword evidence="4" id="KW-0472">Membrane</keyword>
<dbReference type="InterPro" id="IPR011712">
    <property type="entry name" value="Sig_transdc_His_kin_sub3_dim/P"/>
</dbReference>
<dbReference type="Pfam" id="PF07730">
    <property type="entry name" value="HisKA_3"/>
    <property type="match status" value="1"/>
</dbReference>
<dbReference type="Gene3D" id="1.20.5.1930">
    <property type="match status" value="1"/>
</dbReference>
<evidence type="ECO:0000313" key="7">
    <source>
        <dbReference type="EMBL" id="QCY48261.1"/>
    </source>
</evidence>
<protein>
    <submittedName>
        <fullName evidence="7">Sensor histidine kinase DesK</fullName>
    </submittedName>
</protein>
<dbReference type="GO" id="GO:0046983">
    <property type="term" value="F:protein dimerization activity"/>
    <property type="evidence" value="ECO:0007669"/>
    <property type="project" value="InterPro"/>
</dbReference>
<evidence type="ECO:0000256" key="2">
    <source>
        <dbReference type="ARBA" id="ARBA00022777"/>
    </source>
</evidence>
<feature type="transmembrane region" description="Helical" evidence="4">
    <location>
        <begin position="82"/>
        <end position="111"/>
    </location>
</feature>
<keyword evidence="3" id="KW-0902">Two-component regulatory system</keyword>
<feature type="transmembrane region" description="Helical" evidence="4">
    <location>
        <begin position="123"/>
        <end position="142"/>
    </location>
</feature>
<dbReference type="Proteomes" id="UP000307000">
    <property type="component" value="Chromosome"/>
</dbReference>
<name>A0A5B7WW31_9MICC</name>
<evidence type="ECO:0000259" key="6">
    <source>
        <dbReference type="Pfam" id="PF07730"/>
    </source>
</evidence>
<keyword evidence="2 7" id="KW-0418">Kinase</keyword>
<dbReference type="GO" id="GO:0000155">
    <property type="term" value="F:phosphorelay sensor kinase activity"/>
    <property type="evidence" value="ECO:0007669"/>
    <property type="project" value="InterPro"/>
</dbReference>
<evidence type="ECO:0000256" key="1">
    <source>
        <dbReference type="ARBA" id="ARBA00022679"/>
    </source>
</evidence>
<accession>A0A5B7WW31</accession>
<feature type="transmembrane region" description="Helical" evidence="4">
    <location>
        <begin position="45"/>
        <end position="62"/>
    </location>
</feature>
<gene>
    <name evidence="7" type="ORF">GcLGCM259_2554</name>
</gene>
<evidence type="ECO:0000259" key="5">
    <source>
        <dbReference type="Pfam" id="PF02518"/>
    </source>
</evidence>
<feature type="domain" description="Histidine kinase/HSP90-like ATPase" evidence="5">
    <location>
        <begin position="289"/>
        <end position="365"/>
    </location>
</feature>
<evidence type="ECO:0000256" key="4">
    <source>
        <dbReference type="SAM" id="Phobius"/>
    </source>
</evidence>
<feature type="transmembrane region" description="Helical" evidence="4">
    <location>
        <begin position="20"/>
        <end position="38"/>
    </location>
</feature>
<dbReference type="PANTHER" id="PTHR24421">
    <property type="entry name" value="NITRATE/NITRITE SENSOR PROTEIN NARX-RELATED"/>
    <property type="match status" value="1"/>
</dbReference>
<dbReference type="AlphaFoldDB" id="A0A5B7WW31"/>
<dbReference type="SUPFAM" id="SSF55874">
    <property type="entry name" value="ATPase domain of HSP90 chaperone/DNA topoisomerase II/histidine kinase"/>
    <property type="match status" value="1"/>
</dbReference>
<dbReference type="Gene3D" id="3.30.565.10">
    <property type="entry name" value="Histidine kinase-like ATPase, C-terminal domain"/>
    <property type="match status" value="1"/>
</dbReference>
<keyword evidence="1" id="KW-0808">Transferase</keyword>
<feature type="transmembrane region" description="Helical" evidence="4">
    <location>
        <begin position="148"/>
        <end position="165"/>
    </location>
</feature>
<dbReference type="KEGG" id="gcr:GcLGCM259_2554"/>
<reference evidence="7 8" key="1">
    <citation type="submission" date="2018-12" db="EMBL/GenBank/DDBJ databases">
        <title>Complete Genome Sequence of Glutamicibacter creatinolyticus strain LGCM259,isolated from an abscess of a 12-year-old mare in Italy.</title>
        <authorList>
            <person name="Santos R.G."/>
            <person name="Silva A.L."/>
            <person name="Seyffert N."/>
            <person name="Castro T.L.P."/>
            <person name="Attili A.R."/>
            <person name="Rifici C."/>
            <person name="Mazzullo G."/>
            <person name="Brenig B."/>
            <person name="Venanzi F."/>
            <person name="Azevedo V."/>
        </authorList>
    </citation>
    <scope>NUCLEOTIDE SEQUENCE [LARGE SCALE GENOMIC DNA]</scope>
    <source>
        <strain evidence="7 8">LGCM 259</strain>
    </source>
</reference>
<dbReference type="RefSeq" id="WP_175419431.1">
    <property type="nucleotide sequence ID" value="NZ_CP034412.1"/>
</dbReference>
<dbReference type="Pfam" id="PF02518">
    <property type="entry name" value="HATPase_c"/>
    <property type="match status" value="1"/>
</dbReference>
<proteinExistence type="predicted"/>
<keyword evidence="4" id="KW-1133">Transmembrane helix</keyword>
<dbReference type="InterPro" id="IPR003594">
    <property type="entry name" value="HATPase_dom"/>
</dbReference>
<sequence length="374" mass="40596">MTGLEASQREADEFWARFGWWISGVWILFLIFPVLQLIQGEYPAAIRVIGLGLTAVFAAVYLRGYARFSWAVGFGGARQAEALWYFGALVGIVLLGIPVLRSGSLGLIPFITSYAAFLLPRRVLYPTYAVATVLCFALPVIFGDFLDMLFLIGLNLVLMVIYYVTSSAIEHSVAAEQLRADYLVLSEQERMARDVHDGVGHSLTALNLKAQLALQLMDAGQYERARGEVEQLSSLAVSALDSVRTTVHGINREDLGAELEELRRACADNGITFNLVGNAEHIPSALRSHVAWVVREAMTNVLRHAHASAVWVRLEQHSVSVADDGDGLGAAAEGHGIRGMRERARLFGASCTVGESALGGTSVDIDFGRTGSNT</sequence>
<evidence type="ECO:0000256" key="3">
    <source>
        <dbReference type="ARBA" id="ARBA00023012"/>
    </source>
</evidence>
<organism evidence="7 8">
    <name type="scientific">Glutamicibacter creatinolyticus</name>
    <dbReference type="NCBI Taxonomy" id="162496"/>
    <lineage>
        <taxon>Bacteria</taxon>
        <taxon>Bacillati</taxon>
        <taxon>Actinomycetota</taxon>
        <taxon>Actinomycetes</taxon>
        <taxon>Micrococcales</taxon>
        <taxon>Micrococcaceae</taxon>
        <taxon>Glutamicibacter</taxon>
    </lineage>
</organism>
<feature type="domain" description="Signal transduction histidine kinase subgroup 3 dimerisation and phosphoacceptor" evidence="6">
    <location>
        <begin position="187"/>
        <end position="253"/>
    </location>
</feature>
<evidence type="ECO:0000313" key="8">
    <source>
        <dbReference type="Proteomes" id="UP000307000"/>
    </source>
</evidence>
<keyword evidence="8" id="KW-1185">Reference proteome</keyword>